<dbReference type="Proteomes" id="UP000183077">
    <property type="component" value="Unassembled WGS sequence"/>
</dbReference>
<dbReference type="InterPro" id="IPR050126">
    <property type="entry name" value="Ap4A_hydrolase"/>
</dbReference>
<evidence type="ECO:0000313" key="3">
    <source>
        <dbReference type="EMBL" id="SEI64803.1"/>
    </source>
</evidence>
<dbReference type="SUPFAM" id="SSF56300">
    <property type="entry name" value="Metallo-dependent phosphatases"/>
    <property type="match status" value="1"/>
</dbReference>
<dbReference type="PANTHER" id="PTHR42850:SF4">
    <property type="entry name" value="ZINC-DEPENDENT ENDOPOLYPHOSPHATASE"/>
    <property type="match status" value="1"/>
</dbReference>
<evidence type="ECO:0000313" key="5">
    <source>
        <dbReference type="Proteomes" id="UP000183077"/>
    </source>
</evidence>
<gene>
    <name evidence="2" type="ORF">AV926_08990</name>
    <name evidence="3" type="ORF">SAMN04488018_102426</name>
</gene>
<evidence type="ECO:0000259" key="1">
    <source>
        <dbReference type="Pfam" id="PF00149"/>
    </source>
</evidence>
<dbReference type="PANTHER" id="PTHR42850">
    <property type="entry name" value="METALLOPHOSPHOESTERASE"/>
    <property type="match status" value="1"/>
</dbReference>
<organism evidence="2 4">
    <name type="scientific">Myroides marinus</name>
    <dbReference type="NCBI Taxonomy" id="703342"/>
    <lineage>
        <taxon>Bacteria</taxon>
        <taxon>Pseudomonadati</taxon>
        <taxon>Bacteroidota</taxon>
        <taxon>Flavobacteriia</taxon>
        <taxon>Flavobacteriales</taxon>
        <taxon>Flavobacteriaceae</taxon>
        <taxon>Myroides</taxon>
    </lineage>
</organism>
<reference evidence="2 4" key="1">
    <citation type="submission" date="2016-01" db="EMBL/GenBank/DDBJ databases">
        <title>Whole genome sequencing of Myroides marinus L41.</title>
        <authorList>
            <person name="Hong K.W."/>
        </authorList>
    </citation>
    <scope>NUCLEOTIDE SEQUENCE [LARGE SCALE GENOMIC DNA]</scope>
    <source>
        <strain evidence="2 4">L41</strain>
    </source>
</reference>
<sequence>MSRTLVIGDIHGGYKALLQVMERAKVTPSDHLIFLGDYVDGWSESDKVVDYLLELRQTHNCIFLRGNHETLLVKWLETGIENKLWEGNGGDASIKSYSLDNITQEKRDTHLAFFKGLQNYHIDEQNRLFVHAGFTNPRGVKAEFFEEYLYWDRTLWEMVMSIDSTINTEDKRYPRRLLHHSEIYIGHTPVTNFGFKHPMNFANVWNIDTGAAFFGCISVLDVATKEFWQSDSVASLYPNEEGRNHK</sequence>
<proteinExistence type="predicted"/>
<dbReference type="InterPro" id="IPR004843">
    <property type="entry name" value="Calcineurin-like_PHP"/>
</dbReference>
<dbReference type="Pfam" id="PF00149">
    <property type="entry name" value="Metallophos"/>
    <property type="match status" value="1"/>
</dbReference>
<dbReference type="EMBL" id="LQNU01000053">
    <property type="protein sequence ID" value="KZE81408.1"/>
    <property type="molecule type" value="Genomic_DNA"/>
</dbReference>
<dbReference type="AlphaFoldDB" id="A0A163ZB09"/>
<dbReference type="PRINTS" id="PR00114">
    <property type="entry name" value="STPHPHTASE"/>
</dbReference>
<feature type="domain" description="Calcineurin-like phosphoesterase" evidence="1">
    <location>
        <begin position="3"/>
        <end position="191"/>
    </location>
</feature>
<dbReference type="InterPro" id="IPR029052">
    <property type="entry name" value="Metallo-depent_PP-like"/>
</dbReference>
<accession>A0A163ZB09</accession>
<dbReference type="CDD" id="cd00144">
    <property type="entry name" value="MPP_PPP_family"/>
    <property type="match status" value="1"/>
</dbReference>
<dbReference type="Gene3D" id="3.60.21.10">
    <property type="match status" value="1"/>
</dbReference>
<dbReference type="GeneID" id="82256116"/>
<evidence type="ECO:0000313" key="2">
    <source>
        <dbReference type="EMBL" id="KZE81408.1"/>
    </source>
</evidence>
<dbReference type="GO" id="GO:0016791">
    <property type="term" value="F:phosphatase activity"/>
    <property type="evidence" value="ECO:0007669"/>
    <property type="project" value="TreeGrafter"/>
</dbReference>
<dbReference type="InterPro" id="IPR006186">
    <property type="entry name" value="Ser/Thr-sp_prot-phosphatase"/>
</dbReference>
<name>A0A163ZB09_9FLAO</name>
<dbReference type="GO" id="GO:0008803">
    <property type="term" value="F:bis(5'-nucleosyl)-tetraphosphatase (symmetrical) activity"/>
    <property type="evidence" value="ECO:0007669"/>
    <property type="project" value="TreeGrafter"/>
</dbReference>
<dbReference type="EMBL" id="FNYS01000002">
    <property type="protein sequence ID" value="SEI64803.1"/>
    <property type="molecule type" value="Genomic_DNA"/>
</dbReference>
<keyword evidence="4" id="KW-1185">Reference proteome</keyword>
<dbReference type="Proteomes" id="UP000076630">
    <property type="component" value="Unassembled WGS sequence"/>
</dbReference>
<dbReference type="GO" id="GO:0110154">
    <property type="term" value="P:RNA decapping"/>
    <property type="evidence" value="ECO:0007669"/>
    <property type="project" value="TreeGrafter"/>
</dbReference>
<evidence type="ECO:0000313" key="4">
    <source>
        <dbReference type="Proteomes" id="UP000076630"/>
    </source>
</evidence>
<protein>
    <submittedName>
        <fullName evidence="2">Metallophosphatase</fullName>
    </submittedName>
    <submittedName>
        <fullName evidence="3">Serine/threonine protein phosphatase 1</fullName>
    </submittedName>
</protein>
<dbReference type="GO" id="GO:0005737">
    <property type="term" value="C:cytoplasm"/>
    <property type="evidence" value="ECO:0007669"/>
    <property type="project" value="TreeGrafter"/>
</dbReference>
<reference evidence="3 5" key="2">
    <citation type="submission" date="2016-10" db="EMBL/GenBank/DDBJ databases">
        <authorList>
            <person name="de Groot N.N."/>
        </authorList>
    </citation>
    <scope>NUCLEOTIDE SEQUENCE [LARGE SCALE GENOMIC DNA]</scope>
    <source>
        <strain evidence="3 5">DSM 23048</strain>
    </source>
</reference>
<dbReference type="RefSeq" id="WP_038987585.1">
    <property type="nucleotide sequence ID" value="NZ_FNYS01000002.1"/>
</dbReference>
<dbReference type="OrthoDB" id="9808081at2"/>